<reference evidence="4 5" key="1">
    <citation type="submission" date="2015-07" db="EMBL/GenBank/DDBJ databases">
        <authorList>
            <consortium name="Pathogen Informatics"/>
        </authorList>
    </citation>
    <scope>NUCLEOTIDE SEQUENCE [LARGE SCALE GENOMIC DNA]</scope>
    <source>
        <strain evidence="3 4">A316</strain>
        <strain evidence="2 5">A51</strain>
    </source>
</reference>
<sequence>MPCALSPVSGALVECHGWDTQNQSHSLAIISSANDVRAKLRSLEFGSNCPAQAKAEGRNAFAVHCWRALDKKLADSLHSARQKTDSDVPPSGSPVTNTRQDWHVKRDPLLPRASLTVHGEVTESTVEVEHSAAILKKAITHHQAQARQRTRNVQIQREIQACIQRCY</sequence>
<dbReference type="EMBL" id="CWQY01000014">
    <property type="protein sequence ID" value="CSC78898.1"/>
    <property type="molecule type" value="Genomic_DNA"/>
</dbReference>
<gene>
    <name evidence="2" type="ORF">ERS013165_00697</name>
    <name evidence="3" type="ORF">ERS013200_02281</name>
</gene>
<dbReference type="AlphaFoldDB" id="A0A655P8G0"/>
<proteinExistence type="predicted"/>
<protein>
    <submittedName>
        <fullName evidence="2">Uncharacterized protein</fullName>
    </submittedName>
</protein>
<evidence type="ECO:0000256" key="1">
    <source>
        <dbReference type="SAM" id="MobiDB-lite"/>
    </source>
</evidence>
<dbReference type="Proteomes" id="UP000041770">
    <property type="component" value="Unassembled WGS sequence"/>
</dbReference>
<organism evidence="2 5">
    <name type="scientific">Vibrio cholerae</name>
    <dbReference type="NCBI Taxonomy" id="666"/>
    <lineage>
        <taxon>Bacteria</taxon>
        <taxon>Pseudomonadati</taxon>
        <taxon>Pseudomonadota</taxon>
        <taxon>Gammaproteobacteria</taxon>
        <taxon>Vibrionales</taxon>
        <taxon>Vibrionaceae</taxon>
        <taxon>Vibrio</taxon>
    </lineage>
</organism>
<feature type="region of interest" description="Disordered" evidence="1">
    <location>
        <begin position="77"/>
        <end position="105"/>
    </location>
</feature>
<accession>A0A655P8G0</accession>
<evidence type="ECO:0000313" key="4">
    <source>
        <dbReference type="Proteomes" id="UP000041770"/>
    </source>
</evidence>
<name>A0A655P8G0_VIBCL</name>
<dbReference type="Proteomes" id="UP000044806">
    <property type="component" value="Unassembled WGS sequence"/>
</dbReference>
<evidence type="ECO:0000313" key="3">
    <source>
        <dbReference type="EMBL" id="CSC78898.1"/>
    </source>
</evidence>
<evidence type="ECO:0000313" key="5">
    <source>
        <dbReference type="Proteomes" id="UP000044806"/>
    </source>
</evidence>
<dbReference type="EMBL" id="CWOW01000002">
    <property type="protein sequence ID" value="CRZ97679.1"/>
    <property type="molecule type" value="Genomic_DNA"/>
</dbReference>
<evidence type="ECO:0000313" key="2">
    <source>
        <dbReference type="EMBL" id="CRZ97679.1"/>
    </source>
</evidence>